<evidence type="ECO:0000256" key="1">
    <source>
        <dbReference type="SAM" id="Coils"/>
    </source>
</evidence>
<keyword evidence="1" id="KW-0175">Coiled coil</keyword>
<protein>
    <recommendedName>
        <fullName evidence="4">DUF3102 domain-containing protein</fullName>
    </recommendedName>
</protein>
<dbReference type="AlphaFoldDB" id="A0A653K2M9"/>
<evidence type="ECO:0000313" key="2">
    <source>
        <dbReference type="EMBL" id="VXA54701.1"/>
    </source>
</evidence>
<name>A0A653K2M9_9GAMM</name>
<feature type="coiled-coil region" evidence="1">
    <location>
        <begin position="146"/>
        <end position="180"/>
    </location>
</feature>
<dbReference type="RefSeq" id="WP_159724852.1">
    <property type="nucleotide sequence ID" value="NZ_LR732744.1"/>
</dbReference>
<gene>
    <name evidence="2" type="ORF">ACI8B_180172</name>
</gene>
<accession>A0A653K2M9</accession>
<evidence type="ECO:0008006" key="4">
    <source>
        <dbReference type="Google" id="ProtNLM"/>
    </source>
</evidence>
<dbReference type="Proteomes" id="UP000430404">
    <property type="component" value="Unassembled WGS sequence"/>
</dbReference>
<organism evidence="2 3">
    <name type="scientific">Acinetobacter proteolyticus</name>
    <dbReference type="NCBI Taxonomy" id="1776741"/>
    <lineage>
        <taxon>Bacteria</taxon>
        <taxon>Pseudomonadati</taxon>
        <taxon>Pseudomonadota</taxon>
        <taxon>Gammaproteobacteria</taxon>
        <taxon>Moraxellales</taxon>
        <taxon>Moraxellaceae</taxon>
        <taxon>Acinetobacter</taxon>
    </lineage>
</organism>
<dbReference type="EMBL" id="CABWKZ010000010">
    <property type="protein sequence ID" value="VXA54701.1"/>
    <property type="molecule type" value="Genomic_DNA"/>
</dbReference>
<proteinExistence type="predicted"/>
<evidence type="ECO:0000313" key="3">
    <source>
        <dbReference type="Proteomes" id="UP000430404"/>
    </source>
</evidence>
<sequence length="314" mass="35549">MKDVTQNQLAQLEQAVSVEQIQLSEKLGAIKATSFIKKLVTVTEIKLLAEIKESKQYKGLKVFNGLGELVTVTTFEEFCKHIGMSREKVDQDILNLSTFGEEFLETSQRMGLGYRDLRKLRKLPEGDREVLINGESVKTEDRESLIDLIEEMSAKHAKDKEKLNKEVAELKSNDQAKEQLLQKKDQKINQLDSKLSKLESPAEIKKRAESERDQFAASAIKTLHDACQVMHNATARFRNQINDVIEAIETHELYDIQQSLEANVIAAFQQIAQTSVEFGIQINFEEMVTPEWLADSLADVQPVAALEVETVTEQ</sequence>
<reference evidence="2 3" key="1">
    <citation type="submission" date="2019-10" db="EMBL/GenBank/DDBJ databases">
        <authorList>
            <person name="Karimi E."/>
        </authorList>
    </citation>
    <scope>NUCLEOTIDE SEQUENCE [LARGE SCALE GENOMIC DNA]</scope>
    <source>
        <strain evidence="2">Acinetobacter sp. 8BE</strain>
    </source>
</reference>